<accession>A0A0B7BWK7</accession>
<evidence type="ECO:0000313" key="1">
    <source>
        <dbReference type="EMBL" id="CEK96540.1"/>
    </source>
</evidence>
<gene>
    <name evidence="1" type="primary">ORF212451</name>
</gene>
<name>A0A0B7BWK7_9EUPU</name>
<feature type="non-terminal residue" evidence="1">
    <location>
        <position position="82"/>
    </location>
</feature>
<protein>
    <recommendedName>
        <fullName evidence="2">Tc1-like transposase DDE domain-containing protein</fullName>
    </recommendedName>
</protein>
<dbReference type="AlphaFoldDB" id="A0A0B7BWK7"/>
<dbReference type="InterPro" id="IPR036397">
    <property type="entry name" value="RNaseH_sf"/>
</dbReference>
<evidence type="ECO:0008006" key="2">
    <source>
        <dbReference type="Google" id="ProtNLM"/>
    </source>
</evidence>
<dbReference type="GO" id="GO:0003676">
    <property type="term" value="F:nucleic acid binding"/>
    <property type="evidence" value="ECO:0007669"/>
    <property type="project" value="InterPro"/>
</dbReference>
<proteinExistence type="predicted"/>
<reference evidence="1" key="1">
    <citation type="submission" date="2014-12" db="EMBL/GenBank/DDBJ databases">
        <title>Insight into the proteome of Arion vulgaris.</title>
        <authorList>
            <person name="Aradska J."/>
            <person name="Bulat T."/>
            <person name="Smidak R."/>
            <person name="Sarate P."/>
            <person name="Gangsoo J."/>
            <person name="Sialana F."/>
            <person name="Bilban M."/>
            <person name="Lubec G."/>
        </authorList>
    </citation>
    <scope>NUCLEOTIDE SEQUENCE</scope>
    <source>
        <tissue evidence="1">Skin</tissue>
    </source>
</reference>
<sequence>ALTQVWQHRKESPNWVGLYYPIYSPELTPSDFHLFGPLKGALRGTKFEIDNGVIHAAKICLHNQDKIWYMSLFQAGIKLYKL</sequence>
<organism evidence="1">
    <name type="scientific">Arion vulgaris</name>
    <dbReference type="NCBI Taxonomy" id="1028688"/>
    <lineage>
        <taxon>Eukaryota</taxon>
        <taxon>Metazoa</taxon>
        <taxon>Spiralia</taxon>
        <taxon>Lophotrochozoa</taxon>
        <taxon>Mollusca</taxon>
        <taxon>Gastropoda</taxon>
        <taxon>Heterobranchia</taxon>
        <taxon>Euthyneura</taxon>
        <taxon>Panpulmonata</taxon>
        <taxon>Eupulmonata</taxon>
        <taxon>Stylommatophora</taxon>
        <taxon>Helicina</taxon>
        <taxon>Arionoidea</taxon>
        <taxon>Arionidae</taxon>
        <taxon>Arion</taxon>
    </lineage>
</organism>
<feature type="non-terminal residue" evidence="1">
    <location>
        <position position="1"/>
    </location>
</feature>
<dbReference type="Gene3D" id="3.30.420.10">
    <property type="entry name" value="Ribonuclease H-like superfamily/Ribonuclease H"/>
    <property type="match status" value="1"/>
</dbReference>
<dbReference type="EMBL" id="HACG01049675">
    <property type="protein sequence ID" value="CEK96540.1"/>
    <property type="molecule type" value="Transcribed_RNA"/>
</dbReference>